<organism evidence="1 2">
    <name type="scientific">Marinobacter salsuginis</name>
    <dbReference type="NCBI Taxonomy" id="418719"/>
    <lineage>
        <taxon>Bacteria</taxon>
        <taxon>Pseudomonadati</taxon>
        <taxon>Pseudomonadota</taxon>
        <taxon>Gammaproteobacteria</taxon>
        <taxon>Pseudomonadales</taxon>
        <taxon>Marinobacteraceae</taxon>
        <taxon>Marinobacter</taxon>
    </lineage>
</organism>
<comment type="caution">
    <text evidence="1">The sequence shown here is derived from an EMBL/GenBank/DDBJ whole genome shotgun (WGS) entry which is preliminary data.</text>
</comment>
<gene>
    <name evidence="1" type="ORF">MSSD14B_08120</name>
</gene>
<reference evidence="1 2" key="1">
    <citation type="journal article" date="2019" name="J. Gen. Appl. Microbiol.">
        <title>Aerobic degradation of cis-dichloroethene by the marine bacterium Marinobacter salsuginis strain 5N-3.</title>
        <authorList>
            <person name="Inoue Y."/>
            <person name="Fukunaga Y."/>
            <person name="Katsumata H."/>
            <person name="Ohji S."/>
            <person name="Hosoyama A."/>
            <person name="Mori K."/>
            <person name="Ando K."/>
        </authorList>
    </citation>
    <scope>NUCLEOTIDE SEQUENCE [LARGE SCALE GENOMIC DNA]</scope>
    <source>
        <strain evidence="1 2">NBRC 109114</strain>
    </source>
</reference>
<name>A0A5M3PW59_9GAMM</name>
<protein>
    <submittedName>
        <fullName evidence="1">Uncharacterized protein</fullName>
    </submittedName>
</protein>
<dbReference type="Proteomes" id="UP000387223">
    <property type="component" value="Unassembled WGS sequence"/>
</dbReference>
<dbReference type="EMBL" id="BGZI01000003">
    <property type="protein sequence ID" value="GBO87144.1"/>
    <property type="molecule type" value="Genomic_DNA"/>
</dbReference>
<proteinExistence type="predicted"/>
<sequence length="141" mass="16033">MDSRRDRDDFQTLAILANDSLMGPYAILRKYRDFAPESSSIEWQLREAKRMKAWQPTDLVVLREFSLLVLKQDLQEACIVAEKVAYRYPHSAPIMLDHALIAGSLSPSEITRILNCIEEGLAPRGETVVSMQQKNKSKLAN</sequence>
<dbReference type="AlphaFoldDB" id="A0A5M3PW59"/>
<evidence type="ECO:0000313" key="2">
    <source>
        <dbReference type="Proteomes" id="UP000387223"/>
    </source>
</evidence>
<accession>A0A5M3PW59</accession>
<evidence type="ECO:0000313" key="1">
    <source>
        <dbReference type="EMBL" id="GBO87144.1"/>
    </source>
</evidence>